<name>B9XJA3_PEDPL</name>
<dbReference type="AlphaFoldDB" id="B9XJA3"/>
<dbReference type="Pfam" id="PF00583">
    <property type="entry name" value="Acetyltransf_1"/>
    <property type="match status" value="1"/>
</dbReference>
<feature type="domain" description="N-acetyltransferase" evidence="3">
    <location>
        <begin position="1"/>
        <end position="169"/>
    </location>
</feature>
<proteinExistence type="predicted"/>
<comment type="caution">
    <text evidence="4">The sequence shown here is derived from an EMBL/GenBank/DDBJ whole genome shotgun (WGS) entry which is preliminary data.</text>
</comment>
<dbReference type="STRING" id="320771.Cflav_PD3200"/>
<dbReference type="InterPro" id="IPR050832">
    <property type="entry name" value="Bact_Acetyltransf"/>
</dbReference>
<dbReference type="CDD" id="cd04301">
    <property type="entry name" value="NAT_SF"/>
    <property type="match status" value="1"/>
</dbReference>
<dbReference type="Gene3D" id="3.40.630.30">
    <property type="match status" value="1"/>
</dbReference>
<dbReference type="EMBL" id="ABOX02000020">
    <property type="protein sequence ID" value="EEF60141.1"/>
    <property type="molecule type" value="Genomic_DNA"/>
</dbReference>
<protein>
    <submittedName>
        <fullName evidence="4">GCN5-related N-acetyltransferase</fullName>
    </submittedName>
</protein>
<dbReference type="Proteomes" id="UP000003688">
    <property type="component" value="Unassembled WGS sequence"/>
</dbReference>
<sequence length="172" mass="19617">MTIRPLTSSDAPAYQHIRQCALKDVPQFVGPSAEWEALCDLAELQSRMDRYESEGTYLFGCFLDDVCAGVAAMSRKLNPKYSHKVFFWGFYILPAYRGRSLGRHLMEARIEFARSLPGVRFATLQVTTTNEPARILHQRFGFVSCGIEPQALHLDGKFYDFELMQLDLNRAV</sequence>
<evidence type="ECO:0000259" key="3">
    <source>
        <dbReference type="PROSITE" id="PS51186"/>
    </source>
</evidence>
<dbReference type="RefSeq" id="WP_007415896.1">
    <property type="nucleotide sequence ID" value="NZ_ABOX02000020.1"/>
</dbReference>
<dbReference type="InterPro" id="IPR000182">
    <property type="entry name" value="GNAT_dom"/>
</dbReference>
<dbReference type="PROSITE" id="PS51186">
    <property type="entry name" value="GNAT"/>
    <property type="match status" value="1"/>
</dbReference>
<evidence type="ECO:0000256" key="2">
    <source>
        <dbReference type="ARBA" id="ARBA00023315"/>
    </source>
</evidence>
<evidence type="ECO:0000256" key="1">
    <source>
        <dbReference type="ARBA" id="ARBA00022679"/>
    </source>
</evidence>
<keyword evidence="1 4" id="KW-0808">Transferase</keyword>
<dbReference type="OrthoDB" id="9799092at2"/>
<evidence type="ECO:0000313" key="4">
    <source>
        <dbReference type="EMBL" id="EEF60141.1"/>
    </source>
</evidence>
<reference evidence="4 5" key="1">
    <citation type="journal article" date="2011" name="J. Bacteriol.">
        <title>Genome sequence of 'Pedosphaera parvula' Ellin514, an aerobic Verrucomicrobial isolate from pasture soil.</title>
        <authorList>
            <person name="Kant R."/>
            <person name="van Passel M.W."/>
            <person name="Sangwan P."/>
            <person name="Palva A."/>
            <person name="Lucas S."/>
            <person name="Copeland A."/>
            <person name="Lapidus A."/>
            <person name="Glavina Del Rio T."/>
            <person name="Dalin E."/>
            <person name="Tice H."/>
            <person name="Bruce D."/>
            <person name="Goodwin L."/>
            <person name="Pitluck S."/>
            <person name="Chertkov O."/>
            <person name="Larimer F.W."/>
            <person name="Land M.L."/>
            <person name="Hauser L."/>
            <person name="Brettin T.S."/>
            <person name="Detter J.C."/>
            <person name="Han S."/>
            <person name="de Vos W.M."/>
            <person name="Janssen P.H."/>
            <person name="Smidt H."/>
        </authorList>
    </citation>
    <scope>NUCLEOTIDE SEQUENCE [LARGE SCALE GENOMIC DNA]</scope>
    <source>
        <strain evidence="4 5">Ellin514</strain>
    </source>
</reference>
<dbReference type="PANTHER" id="PTHR43877:SF5">
    <property type="entry name" value="BLL8307 PROTEIN"/>
    <property type="match status" value="1"/>
</dbReference>
<keyword evidence="2" id="KW-0012">Acyltransferase</keyword>
<evidence type="ECO:0000313" key="5">
    <source>
        <dbReference type="Proteomes" id="UP000003688"/>
    </source>
</evidence>
<gene>
    <name evidence="4" type="ORF">Cflav_PD3200</name>
</gene>
<dbReference type="InterPro" id="IPR016181">
    <property type="entry name" value="Acyl_CoA_acyltransferase"/>
</dbReference>
<dbReference type="SUPFAM" id="SSF55729">
    <property type="entry name" value="Acyl-CoA N-acyltransferases (Nat)"/>
    <property type="match status" value="1"/>
</dbReference>
<keyword evidence="5" id="KW-1185">Reference proteome</keyword>
<dbReference type="GO" id="GO:0016747">
    <property type="term" value="F:acyltransferase activity, transferring groups other than amino-acyl groups"/>
    <property type="evidence" value="ECO:0007669"/>
    <property type="project" value="InterPro"/>
</dbReference>
<accession>B9XJA3</accession>
<organism evidence="4 5">
    <name type="scientific">Pedosphaera parvula (strain Ellin514)</name>
    <dbReference type="NCBI Taxonomy" id="320771"/>
    <lineage>
        <taxon>Bacteria</taxon>
        <taxon>Pseudomonadati</taxon>
        <taxon>Verrucomicrobiota</taxon>
        <taxon>Pedosphaerae</taxon>
        <taxon>Pedosphaerales</taxon>
        <taxon>Pedosphaeraceae</taxon>
        <taxon>Pedosphaera</taxon>
    </lineage>
</organism>
<dbReference type="PANTHER" id="PTHR43877">
    <property type="entry name" value="AMINOALKYLPHOSPHONATE N-ACETYLTRANSFERASE-RELATED-RELATED"/>
    <property type="match status" value="1"/>
</dbReference>